<reference evidence="2" key="2">
    <citation type="submission" date="2020-09" db="EMBL/GenBank/DDBJ databases">
        <authorList>
            <person name="Sun Q."/>
            <person name="Sedlacek I."/>
        </authorList>
    </citation>
    <scope>NUCLEOTIDE SEQUENCE</scope>
    <source>
        <strain evidence="2">CCM 8711</strain>
    </source>
</reference>
<sequence>MLNKNSMLSGVILGLIVPALAWFTFNVLYKGVVLLHKPAIPYLVALGINLFIIRVCFKKNMDDTGRGVMLTTFVCVILILVFKIRLA</sequence>
<dbReference type="RefSeq" id="WP_188414266.1">
    <property type="nucleotide sequence ID" value="NZ_BMDO01000001.1"/>
</dbReference>
<dbReference type="AlphaFoldDB" id="A0A917J630"/>
<keyword evidence="1" id="KW-0472">Membrane</keyword>
<keyword evidence="1" id="KW-0812">Transmembrane</keyword>
<feature type="transmembrane region" description="Helical" evidence="1">
    <location>
        <begin position="69"/>
        <end position="86"/>
    </location>
</feature>
<evidence type="ECO:0000313" key="2">
    <source>
        <dbReference type="EMBL" id="GGI49748.1"/>
    </source>
</evidence>
<keyword evidence="1" id="KW-1133">Transmembrane helix</keyword>
<proteinExistence type="predicted"/>
<evidence type="ECO:0000256" key="1">
    <source>
        <dbReference type="SAM" id="Phobius"/>
    </source>
</evidence>
<accession>A0A917J630</accession>
<evidence type="ECO:0000313" key="3">
    <source>
        <dbReference type="Proteomes" id="UP000662074"/>
    </source>
</evidence>
<comment type="caution">
    <text evidence="2">The sequence shown here is derived from an EMBL/GenBank/DDBJ whole genome shotgun (WGS) entry which is preliminary data.</text>
</comment>
<feature type="transmembrane region" description="Helical" evidence="1">
    <location>
        <begin position="7"/>
        <end position="27"/>
    </location>
</feature>
<protein>
    <recommendedName>
        <fullName evidence="4">Stationary phase survival protein SurE</fullName>
    </recommendedName>
</protein>
<reference evidence="2" key="1">
    <citation type="journal article" date="2014" name="Int. J. Syst. Evol. Microbiol.">
        <title>Complete genome sequence of Corynebacterium casei LMG S-19264T (=DSM 44701T), isolated from a smear-ripened cheese.</title>
        <authorList>
            <consortium name="US DOE Joint Genome Institute (JGI-PGF)"/>
            <person name="Walter F."/>
            <person name="Albersmeier A."/>
            <person name="Kalinowski J."/>
            <person name="Ruckert C."/>
        </authorList>
    </citation>
    <scope>NUCLEOTIDE SEQUENCE</scope>
    <source>
        <strain evidence="2">CCM 8711</strain>
    </source>
</reference>
<name>A0A917J630_9SPHI</name>
<dbReference type="Proteomes" id="UP000662074">
    <property type="component" value="Unassembled WGS sequence"/>
</dbReference>
<organism evidence="2 3">
    <name type="scientific">Mucilaginibacter galii</name>
    <dbReference type="NCBI Taxonomy" id="2005073"/>
    <lineage>
        <taxon>Bacteria</taxon>
        <taxon>Pseudomonadati</taxon>
        <taxon>Bacteroidota</taxon>
        <taxon>Sphingobacteriia</taxon>
        <taxon>Sphingobacteriales</taxon>
        <taxon>Sphingobacteriaceae</taxon>
        <taxon>Mucilaginibacter</taxon>
    </lineage>
</organism>
<gene>
    <name evidence="2" type="ORF">GCM10011425_09600</name>
</gene>
<feature type="transmembrane region" description="Helical" evidence="1">
    <location>
        <begin position="39"/>
        <end position="57"/>
    </location>
</feature>
<evidence type="ECO:0008006" key="4">
    <source>
        <dbReference type="Google" id="ProtNLM"/>
    </source>
</evidence>
<dbReference type="EMBL" id="BMDO01000001">
    <property type="protein sequence ID" value="GGI49748.1"/>
    <property type="molecule type" value="Genomic_DNA"/>
</dbReference>
<keyword evidence="3" id="KW-1185">Reference proteome</keyword>